<dbReference type="PANTHER" id="PTHR10689">
    <property type="entry name" value="MICROSOMAL GLUTATHIONE S-TRANSFERASE 1"/>
    <property type="match status" value="1"/>
</dbReference>
<evidence type="ECO:0000256" key="9">
    <source>
        <dbReference type="ARBA" id="ARBA00022824"/>
    </source>
</evidence>
<evidence type="ECO:0000256" key="6">
    <source>
        <dbReference type="ARBA" id="ARBA00022679"/>
    </source>
</evidence>
<evidence type="ECO:0000256" key="15">
    <source>
        <dbReference type="ARBA" id="ARBA00039397"/>
    </source>
</evidence>
<keyword evidence="19" id="KW-1185">Reference proteome</keyword>
<evidence type="ECO:0000313" key="18">
    <source>
        <dbReference type="EMBL" id="KAJ3649121.1"/>
    </source>
</evidence>
<comment type="similarity">
    <text evidence="4">Belongs to the MAPEG family.</text>
</comment>
<dbReference type="EMBL" id="JALNTZ010000006">
    <property type="protein sequence ID" value="KAJ3649121.1"/>
    <property type="molecule type" value="Genomic_DNA"/>
</dbReference>
<comment type="caution">
    <text evidence="18">The sequence shown here is derived from an EMBL/GenBank/DDBJ whole genome shotgun (WGS) entry which is preliminary data.</text>
</comment>
<evidence type="ECO:0000256" key="10">
    <source>
        <dbReference type="ARBA" id="ARBA00022989"/>
    </source>
</evidence>
<evidence type="ECO:0000313" key="19">
    <source>
        <dbReference type="Proteomes" id="UP001168821"/>
    </source>
</evidence>
<comment type="subunit">
    <text evidence="14">Homotrimer; The trimer binds only one molecule of glutathione.</text>
</comment>
<evidence type="ECO:0000256" key="13">
    <source>
        <dbReference type="ARBA" id="ARBA00023136"/>
    </source>
</evidence>
<dbReference type="PANTHER" id="PTHR10689:SF6">
    <property type="entry name" value="MICROSOMAL GLUTATHIONE S-TRANSFERASE 1"/>
    <property type="match status" value="1"/>
</dbReference>
<evidence type="ECO:0000256" key="2">
    <source>
        <dbReference type="ARBA" id="ARBA00004294"/>
    </source>
</evidence>
<comment type="subcellular location">
    <subcellularLocation>
        <location evidence="3">Endoplasmic reticulum membrane</location>
        <topology evidence="3">Multi-pass membrane protein</topology>
    </subcellularLocation>
    <subcellularLocation>
        <location evidence="2">Mitochondrion outer membrane</location>
    </subcellularLocation>
</comment>
<feature type="transmembrane region" description="Helical" evidence="17">
    <location>
        <begin position="102"/>
        <end position="122"/>
    </location>
</feature>
<dbReference type="AlphaFoldDB" id="A0AA38I6N2"/>
<dbReference type="InterPro" id="IPR023352">
    <property type="entry name" value="MAPEG-like_dom_sf"/>
</dbReference>
<reference evidence="18" key="1">
    <citation type="journal article" date="2023" name="G3 (Bethesda)">
        <title>Whole genome assemblies of Zophobas morio and Tenebrio molitor.</title>
        <authorList>
            <person name="Kaur S."/>
            <person name="Stinson S.A."/>
            <person name="diCenzo G.C."/>
        </authorList>
    </citation>
    <scope>NUCLEOTIDE SEQUENCE</scope>
    <source>
        <strain evidence="18">QUZm001</strain>
    </source>
</reference>
<dbReference type="GO" id="GO:0005789">
    <property type="term" value="C:endoplasmic reticulum membrane"/>
    <property type="evidence" value="ECO:0007669"/>
    <property type="project" value="UniProtKB-SubCell"/>
</dbReference>
<evidence type="ECO:0000256" key="1">
    <source>
        <dbReference type="ARBA" id="ARBA00003701"/>
    </source>
</evidence>
<evidence type="ECO:0000256" key="7">
    <source>
        <dbReference type="ARBA" id="ARBA00022692"/>
    </source>
</evidence>
<feature type="transmembrane region" description="Helical" evidence="17">
    <location>
        <begin position="79"/>
        <end position="96"/>
    </location>
</feature>
<comment type="catalytic activity">
    <reaction evidence="16">
        <text>RX + glutathione = an S-substituted glutathione + a halide anion + H(+)</text>
        <dbReference type="Rhea" id="RHEA:16437"/>
        <dbReference type="ChEBI" id="CHEBI:15378"/>
        <dbReference type="ChEBI" id="CHEBI:16042"/>
        <dbReference type="ChEBI" id="CHEBI:17792"/>
        <dbReference type="ChEBI" id="CHEBI:57925"/>
        <dbReference type="ChEBI" id="CHEBI:90779"/>
        <dbReference type="EC" id="2.5.1.18"/>
    </reaction>
    <physiologicalReaction direction="left-to-right" evidence="16">
        <dbReference type="Rhea" id="RHEA:16438"/>
    </physiologicalReaction>
</comment>
<dbReference type="GO" id="GO:0004364">
    <property type="term" value="F:glutathione transferase activity"/>
    <property type="evidence" value="ECO:0007669"/>
    <property type="project" value="UniProtKB-EC"/>
</dbReference>
<evidence type="ECO:0000256" key="14">
    <source>
        <dbReference type="ARBA" id="ARBA00038540"/>
    </source>
</evidence>
<dbReference type="EC" id="2.5.1.18" evidence="5"/>
<evidence type="ECO:0000256" key="16">
    <source>
        <dbReference type="ARBA" id="ARBA00049385"/>
    </source>
</evidence>
<evidence type="ECO:0000256" key="8">
    <source>
        <dbReference type="ARBA" id="ARBA00022787"/>
    </source>
</evidence>
<evidence type="ECO:0000256" key="11">
    <source>
        <dbReference type="ARBA" id="ARBA00022990"/>
    </source>
</evidence>
<sequence>MAQTIDAAFVESPLFRAYFLYVSILAVKMLVMSPLTGFTRFKFKAFANPEDGASLKLKPRVDDHVERVRRAHLNDVENIPLFIIVAFIFCLTNPSVAWATLLFRIFTAARFIHTFVYAIFVIPQPARAFAWGTGFFITGYMAFQSIMYFLL</sequence>
<keyword evidence="7 17" id="KW-0812">Transmembrane</keyword>
<evidence type="ECO:0000256" key="12">
    <source>
        <dbReference type="ARBA" id="ARBA00023128"/>
    </source>
</evidence>
<keyword evidence="10 17" id="KW-1133">Transmembrane helix</keyword>
<comment type="function">
    <text evidence="1">Conjugation of reduced glutathione to a wide number of exogenous and endogenous hydrophobic electrophiles.</text>
</comment>
<gene>
    <name evidence="18" type="ORF">Zmor_020881</name>
</gene>
<evidence type="ECO:0000256" key="17">
    <source>
        <dbReference type="SAM" id="Phobius"/>
    </source>
</evidence>
<keyword evidence="11" id="KW-0007">Acetylation</keyword>
<dbReference type="Proteomes" id="UP001168821">
    <property type="component" value="Unassembled WGS sequence"/>
</dbReference>
<keyword evidence="12" id="KW-0496">Mitochondrion</keyword>
<name>A0AA38I6N2_9CUCU</name>
<dbReference type="Gene3D" id="1.20.120.550">
    <property type="entry name" value="Membrane associated eicosanoid/glutathione metabolism-like domain"/>
    <property type="match status" value="1"/>
</dbReference>
<dbReference type="SUPFAM" id="SSF161084">
    <property type="entry name" value="MAPEG domain-like"/>
    <property type="match status" value="1"/>
</dbReference>
<evidence type="ECO:0000256" key="3">
    <source>
        <dbReference type="ARBA" id="ARBA00004477"/>
    </source>
</evidence>
<dbReference type="InterPro" id="IPR040162">
    <property type="entry name" value="MGST1-like"/>
</dbReference>
<dbReference type="InterPro" id="IPR001129">
    <property type="entry name" value="Membr-assoc_MAPEG"/>
</dbReference>
<feature type="transmembrane region" description="Helical" evidence="17">
    <location>
        <begin position="129"/>
        <end position="150"/>
    </location>
</feature>
<organism evidence="18 19">
    <name type="scientific">Zophobas morio</name>
    <dbReference type="NCBI Taxonomy" id="2755281"/>
    <lineage>
        <taxon>Eukaryota</taxon>
        <taxon>Metazoa</taxon>
        <taxon>Ecdysozoa</taxon>
        <taxon>Arthropoda</taxon>
        <taxon>Hexapoda</taxon>
        <taxon>Insecta</taxon>
        <taxon>Pterygota</taxon>
        <taxon>Neoptera</taxon>
        <taxon>Endopterygota</taxon>
        <taxon>Coleoptera</taxon>
        <taxon>Polyphaga</taxon>
        <taxon>Cucujiformia</taxon>
        <taxon>Tenebrionidae</taxon>
        <taxon>Zophobas</taxon>
    </lineage>
</organism>
<feature type="transmembrane region" description="Helical" evidence="17">
    <location>
        <begin position="18"/>
        <end position="38"/>
    </location>
</feature>
<keyword evidence="8" id="KW-1000">Mitochondrion outer membrane</keyword>
<evidence type="ECO:0000256" key="4">
    <source>
        <dbReference type="ARBA" id="ARBA00010459"/>
    </source>
</evidence>
<keyword evidence="6" id="KW-0808">Transferase</keyword>
<accession>A0AA38I6N2</accession>
<dbReference type="GO" id="GO:0005741">
    <property type="term" value="C:mitochondrial outer membrane"/>
    <property type="evidence" value="ECO:0007669"/>
    <property type="project" value="UniProtKB-SubCell"/>
</dbReference>
<dbReference type="Pfam" id="PF01124">
    <property type="entry name" value="MAPEG"/>
    <property type="match status" value="1"/>
</dbReference>
<keyword evidence="9" id="KW-0256">Endoplasmic reticulum</keyword>
<keyword evidence="13 17" id="KW-0472">Membrane</keyword>
<proteinExistence type="inferred from homology"/>
<evidence type="ECO:0000256" key="5">
    <source>
        <dbReference type="ARBA" id="ARBA00012452"/>
    </source>
</evidence>
<protein>
    <recommendedName>
        <fullName evidence="15">Microsomal glutathione S-transferase 1</fullName>
        <ecNumber evidence="5">2.5.1.18</ecNumber>
    </recommendedName>
</protein>
<dbReference type="FunFam" id="1.20.120.550:FF:000002">
    <property type="entry name" value="Microsomal glutathione S-transferase 1"/>
    <property type="match status" value="1"/>
</dbReference>